<name>A0A4U8UXK3_STECR</name>
<reference evidence="1 2" key="2">
    <citation type="journal article" date="2019" name="G3 (Bethesda)">
        <title>Hybrid Assembly of the Genome of the Entomopathogenic Nematode Steinernema carpocapsae Identifies the X-Chromosome.</title>
        <authorList>
            <person name="Serra L."/>
            <person name="Macchietto M."/>
            <person name="Macias-Munoz A."/>
            <person name="McGill C.J."/>
            <person name="Rodriguez I.M."/>
            <person name="Rodriguez B."/>
            <person name="Murad R."/>
            <person name="Mortazavi A."/>
        </authorList>
    </citation>
    <scope>NUCLEOTIDE SEQUENCE [LARGE SCALE GENOMIC DNA]</scope>
    <source>
        <strain evidence="1 2">ALL</strain>
    </source>
</reference>
<keyword evidence="2" id="KW-1185">Reference proteome</keyword>
<evidence type="ECO:0000313" key="2">
    <source>
        <dbReference type="Proteomes" id="UP000298663"/>
    </source>
</evidence>
<dbReference type="EMBL" id="AZBU02000001">
    <property type="protein sequence ID" value="TMS38181.1"/>
    <property type="molecule type" value="Genomic_DNA"/>
</dbReference>
<protein>
    <submittedName>
        <fullName evidence="1">Uncharacterized protein</fullName>
    </submittedName>
</protein>
<organism evidence="1 2">
    <name type="scientific">Steinernema carpocapsae</name>
    <name type="common">Entomopathogenic nematode</name>
    <dbReference type="NCBI Taxonomy" id="34508"/>
    <lineage>
        <taxon>Eukaryota</taxon>
        <taxon>Metazoa</taxon>
        <taxon>Ecdysozoa</taxon>
        <taxon>Nematoda</taxon>
        <taxon>Chromadorea</taxon>
        <taxon>Rhabditida</taxon>
        <taxon>Tylenchina</taxon>
        <taxon>Panagrolaimomorpha</taxon>
        <taxon>Strongyloidoidea</taxon>
        <taxon>Steinernematidae</taxon>
        <taxon>Steinernema</taxon>
    </lineage>
</organism>
<dbReference type="EMBL" id="CM016762">
    <property type="protein sequence ID" value="TMS38181.1"/>
    <property type="molecule type" value="Genomic_DNA"/>
</dbReference>
<proteinExistence type="predicted"/>
<sequence length="103" mass="12470">MLFQPDWAAVFEIYNCDDANCYKDLARLRGVKYWTWSKMDKLHPEGEGKLPMDKTQHKKFTNYAFDKDEFKRIILQMVEYVRRHPEFVKQQRILRRRAAGAEL</sequence>
<accession>A0A4U8UXK3</accession>
<gene>
    <name evidence="1" type="ORF">L596_004958</name>
</gene>
<dbReference type="Proteomes" id="UP000298663">
    <property type="component" value="Chromosome X"/>
</dbReference>
<dbReference type="STRING" id="34508.A0A4U8UXK3"/>
<comment type="caution">
    <text evidence="1">The sequence shown here is derived from an EMBL/GenBank/DDBJ whole genome shotgun (WGS) entry which is preliminary data.</text>
</comment>
<dbReference type="AlphaFoldDB" id="A0A4U8UXK3"/>
<dbReference type="OrthoDB" id="529273at2759"/>
<reference evidence="1 2" key="1">
    <citation type="journal article" date="2015" name="Genome Biol.">
        <title>Comparative genomics of Steinernema reveals deeply conserved gene regulatory networks.</title>
        <authorList>
            <person name="Dillman A.R."/>
            <person name="Macchietto M."/>
            <person name="Porter C.F."/>
            <person name="Rogers A."/>
            <person name="Williams B."/>
            <person name="Antoshechkin I."/>
            <person name="Lee M.M."/>
            <person name="Goodwin Z."/>
            <person name="Lu X."/>
            <person name="Lewis E.E."/>
            <person name="Goodrich-Blair H."/>
            <person name="Stock S.P."/>
            <person name="Adams B.J."/>
            <person name="Sternberg P.W."/>
            <person name="Mortazavi A."/>
        </authorList>
    </citation>
    <scope>NUCLEOTIDE SEQUENCE [LARGE SCALE GENOMIC DNA]</scope>
    <source>
        <strain evidence="1 2">ALL</strain>
    </source>
</reference>
<evidence type="ECO:0000313" key="1">
    <source>
        <dbReference type="EMBL" id="TMS38181.1"/>
    </source>
</evidence>